<feature type="domain" description="AB hydrolase-1" evidence="1">
    <location>
        <begin position="22"/>
        <end position="242"/>
    </location>
</feature>
<dbReference type="InterPro" id="IPR000073">
    <property type="entry name" value="AB_hydrolase_1"/>
</dbReference>
<keyword evidence="3" id="KW-1185">Reference proteome</keyword>
<dbReference type="Pfam" id="PF12697">
    <property type="entry name" value="Abhydrolase_6"/>
    <property type="match status" value="1"/>
</dbReference>
<gene>
    <name evidence="2" type="ORF">LARV_00057</name>
</gene>
<dbReference type="EMBL" id="DF967972">
    <property type="protein sequence ID" value="GAP12325.1"/>
    <property type="molecule type" value="Genomic_DNA"/>
</dbReference>
<name>A0A0S7BFB2_9CHLR</name>
<organism evidence="2">
    <name type="scientific">Longilinea arvoryzae</name>
    <dbReference type="NCBI Taxonomy" id="360412"/>
    <lineage>
        <taxon>Bacteria</taxon>
        <taxon>Bacillati</taxon>
        <taxon>Chloroflexota</taxon>
        <taxon>Anaerolineae</taxon>
        <taxon>Anaerolineales</taxon>
        <taxon>Anaerolineaceae</taxon>
        <taxon>Longilinea</taxon>
    </lineage>
</organism>
<dbReference type="Proteomes" id="UP000055060">
    <property type="component" value="Unassembled WGS sequence"/>
</dbReference>
<dbReference type="PANTHER" id="PTHR43798:SF33">
    <property type="entry name" value="HYDROLASE, PUTATIVE (AFU_ORTHOLOGUE AFUA_2G14860)-RELATED"/>
    <property type="match status" value="1"/>
</dbReference>
<dbReference type="GO" id="GO:0016020">
    <property type="term" value="C:membrane"/>
    <property type="evidence" value="ECO:0007669"/>
    <property type="project" value="TreeGrafter"/>
</dbReference>
<reference evidence="2" key="1">
    <citation type="submission" date="2015-07" db="EMBL/GenBank/DDBJ databases">
        <title>Draft Genome Sequences of Anaerolinea thermolimosa IMO-1, Bellilinea caldifistulae GOMI-1, Leptolinea tardivitalis YMTK-2, Levilinea saccharolytica KIBI-1,Longilinea arvoryzae KOME-1, Previously Described as Members of the Anaerolineaceae (Chloroflexi).</title>
        <authorList>
            <person name="Sekiguchi Y."/>
            <person name="Ohashi A."/>
            <person name="Matsuura N."/>
            <person name="Tourlousse M.D."/>
        </authorList>
    </citation>
    <scope>NUCLEOTIDE SEQUENCE [LARGE SCALE GENOMIC DNA]</scope>
    <source>
        <strain evidence="2">KOME-1</strain>
    </source>
</reference>
<evidence type="ECO:0000313" key="3">
    <source>
        <dbReference type="Proteomes" id="UP000055060"/>
    </source>
</evidence>
<accession>A0A0S7BFB2</accession>
<evidence type="ECO:0000313" key="2">
    <source>
        <dbReference type="EMBL" id="GAP12325.1"/>
    </source>
</evidence>
<dbReference type="Gene3D" id="3.40.50.1820">
    <property type="entry name" value="alpha/beta hydrolase"/>
    <property type="match status" value="1"/>
</dbReference>
<dbReference type="InterPro" id="IPR050266">
    <property type="entry name" value="AB_hydrolase_sf"/>
</dbReference>
<dbReference type="PANTHER" id="PTHR43798">
    <property type="entry name" value="MONOACYLGLYCEROL LIPASE"/>
    <property type="match status" value="1"/>
</dbReference>
<evidence type="ECO:0000259" key="1">
    <source>
        <dbReference type="Pfam" id="PF12697"/>
    </source>
</evidence>
<dbReference type="SUPFAM" id="SSF53474">
    <property type="entry name" value="alpha/beta-Hydrolases"/>
    <property type="match status" value="1"/>
</dbReference>
<dbReference type="STRING" id="360412.LARV_00057"/>
<keyword evidence="2" id="KW-0378">Hydrolase</keyword>
<dbReference type="InterPro" id="IPR029058">
    <property type="entry name" value="AB_hydrolase_fold"/>
</dbReference>
<protein>
    <submittedName>
        <fullName evidence="2">Predicted hydrolase</fullName>
    </submittedName>
</protein>
<dbReference type="GO" id="GO:0016787">
    <property type="term" value="F:hydrolase activity"/>
    <property type="evidence" value="ECO:0007669"/>
    <property type="project" value="UniProtKB-KW"/>
</dbReference>
<dbReference type="RefSeq" id="WP_075071763.1">
    <property type="nucleotide sequence ID" value="NZ_DF967972.1"/>
</dbReference>
<dbReference type="PRINTS" id="PR00111">
    <property type="entry name" value="ABHYDROLASE"/>
</dbReference>
<dbReference type="OrthoDB" id="9775557at2"/>
<proteinExistence type="predicted"/>
<sequence>MPIASGMYYAHSEGGSRRLPPVILIHGAGSSHLCWPAALRRLPGCRVLALDLPGHGRSAGVGQQSLDALADRLVDFLEALGLYQAVFVGHSMGGAVALSLAVRHPANVAGLGLIASGAYLDVPPALVQELSSQVTYGIGLQSIETRLSGPKTPPGMLEEAARLLRETRSSVLYADWLACSRYDLRDRVAGIRAPTWLACGTADRATPLVFSHFLASRLPDAELQIYSGAGHLIFLEEGEALAKGLLDFLRRKGLMEAEV</sequence>
<dbReference type="AlphaFoldDB" id="A0A0S7BFB2"/>